<evidence type="ECO:0000313" key="3">
    <source>
        <dbReference type="EMBL" id="CAG8772374.1"/>
    </source>
</evidence>
<sequence>FGGLVQDPQFSEPRIDDNLYVLDIVTKRWSRITVNGTSPIGRYGHSVAVIGSKMYIFGGRFEGYYLNDLLAFDVNTYVANGAGWEFITPASQSPPGRMAHISCVYNDKIY</sequence>
<reference evidence="3" key="1">
    <citation type="submission" date="2021-06" db="EMBL/GenBank/DDBJ databases">
        <authorList>
            <person name="Kallberg Y."/>
            <person name="Tangrot J."/>
            <person name="Rosling A."/>
        </authorList>
    </citation>
    <scope>NUCLEOTIDE SEQUENCE</scope>
    <source>
        <strain evidence="3">FL130A</strain>
    </source>
</reference>
<proteinExistence type="predicted"/>
<dbReference type="PANTHER" id="PTHR46093">
    <property type="entry name" value="ACYL-COA-BINDING DOMAIN-CONTAINING PROTEIN 5"/>
    <property type="match status" value="1"/>
</dbReference>
<evidence type="ECO:0000256" key="2">
    <source>
        <dbReference type="ARBA" id="ARBA00022737"/>
    </source>
</evidence>
<gene>
    <name evidence="3" type="ORF">ALEPTO_LOCUS14216</name>
</gene>
<keyword evidence="4" id="KW-1185">Reference proteome</keyword>
<dbReference type="AlphaFoldDB" id="A0A9N9NYM9"/>
<dbReference type="Gene3D" id="2.120.10.80">
    <property type="entry name" value="Kelch-type beta propeller"/>
    <property type="match status" value="1"/>
</dbReference>
<keyword evidence="2" id="KW-0677">Repeat</keyword>
<dbReference type="PANTHER" id="PTHR46093:SF18">
    <property type="entry name" value="FIBRONECTIN TYPE-III DOMAIN-CONTAINING PROTEIN"/>
    <property type="match status" value="1"/>
</dbReference>
<accession>A0A9N9NYM9</accession>
<dbReference type="InterPro" id="IPR015915">
    <property type="entry name" value="Kelch-typ_b-propeller"/>
</dbReference>
<dbReference type="Proteomes" id="UP000789508">
    <property type="component" value="Unassembled WGS sequence"/>
</dbReference>
<evidence type="ECO:0000313" key="4">
    <source>
        <dbReference type="Proteomes" id="UP000789508"/>
    </source>
</evidence>
<evidence type="ECO:0000256" key="1">
    <source>
        <dbReference type="ARBA" id="ARBA00022441"/>
    </source>
</evidence>
<name>A0A9N9NYM9_9GLOM</name>
<dbReference type="SUPFAM" id="SSF117281">
    <property type="entry name" value="Kelch motif"/>
    <property type="match status" value="1"/>
</dbReference>
<dbReference type="EMBL" id="CAJVPS010053303">
    <property type="protein sequence ID" value="CAG8772374.1"/>
    <property type="molecule type" value="Genomic_DNA"/>
</dbReference>
<feature type="non-terminal residue" evidence="3">
    <location>
        <position position="110"/>
    </location>
</feature>
<dbReference type="OrthoDB" id="45365at2759"/>
<dbReference type="Pfam" id="PF24681">
    <property type="entry name" value="Kelch_KLHDC2_KLHL20_DRC7"/>
    <property type="match status" value="1"/>
</dbReference>
<organism evidence="3 4">
    <name type="scientific">Ambispora leptoticha</name>
    <dbReference type="NCBI Taxonomy" id="144679"/>
    <lineage>
        <taxon>Eukaryota</taxon>
        <taxon>Fungi</taxon>
        <taxon>Fungi incertae sedis</taxon>
        <taxon>Mucoromycota</taxon>
        <taxon>Glomeromycotina</taxon>
        <taxon>Glomeromycetes</taxon>
        <taxon>Archaeosporales</taxon>
        <taxon>Ambisporaceae</taxon>
        <taxon>Ambispora</taxon>
    </lineage>
</organism>
<keyword evidence="1" id="KW-0880">Kelch repeat</keyword>
<protein>
    <submittedName>
        <fullName evidence="3">2579_t:CDS:1</fullName>
    </submittedName>
</protein>
<comment type="caution">
    <text evidence="3">The sequence shown here is derived from an EMBL/GenBank/DDBJ whole genome shotgun (WGS) entry which is preliminary data.</text>
</comment>
<feature type="non-terminal residue" evidence="3">
    <location>
        <position position="1"/>
    </location>
</feature>